<dbReference type="PANTHER" id="PTHR11414:SF21">
    <property type="entry name" value="CYSTATIN 14A, TANDEM DUPLICATE 1-RELATED"/>
    <property type="match status" value="1"/>
</dbReference>
<accession>A0A4W4GT72</accession>
<keyword evidence="4" id="KW-0646">Protease inhibitor</keyword>
<organism evidence="10 11">
    <name type="scientific">Electrophorus electricus</name>
    <name type="common">Electric eel</name>
    <name type="synonym">Gymnotus electricus</name>
    <dbReference type="NCBI Taxonomy" id="8005"/>
    <lineage>
        <taxon>Eukaryota</taxon>
        <taxon>Metazoa</taxon>
        <taxon>Chordata</taxon>
        <taxon>Craniata</taxon>
        <taxon>Vertebrata</taxon>
        <taxon>Euteleostomi</taxon>
        <taxon>Actinopterygii</taxon>
        <taxon>Neopterygii</taxon>
        <taxon>Teleostei</taxon>
        <taxon>Ostariophysi</taxon>
        <taxon>Gymnotiformes</taxon>
        <taxon>Gymnotoidei</taxon>
        <taxon>Gymnotidae</taxon>
        <taxon>Electrophorus</taxon>
    </lineage>
</organism>
<dbReference type="PRINTS" id="PR00295">
    <property type="entry name" value="STEFINA"/>
</dbReference>
<dbReference type="SMART" id="SM00043">
    <property type="entry name" value="CY"/>
    <property type="match status" value="1"/>
</dbReference>
<dbReference type="InterPro" id="IPR001713">
    <property type="entry name" value="Prot_inh_stefin"/>
</dbReference>
<comment type="subcellular location">
    <subcellularLocation>
        <location evidence="1">Cytoplasm</location>
    </subcellularLocation>
</comment>
<keyword evidence="6" id="KW-0391">Immunity</keyword>
<evidence type="ECO:0000256" key="2">
    <source>
        <dbReference type="ARBA" id="ARBA00009403"/>
    </source>
</evidence>
<evidence type="ECO:0000256" key="4">
    <source>
        <dbReference type="ARBA" id="ARBA00022690"/>
    </source>
</evidence>
<dbReference type="PROSITE" id="PS00287">
    <property type="entry name" value="CYSTATIN"/>
    <property type="match status" value="1"/>
</dbReference>
<sequence length="100" mass="11055">MPLLCGGTSEAKDADDKIQELCDKVKLQAEAKAGKAFDVFSAKSYKTQIVAGTNYFIKVHVGGEEYIHLRVFEMLPHAGSTLHVHGVQTPKAHHDPIEYF</sequence>
<dbReference type="GO" id="GO:0002376">
    <property type="term" value="P:immune system process"/>
    <property type="evidence" value="ECO:0007669"/>
    <property type="project" value="UniProtKB-KW"/>
</dbReference>
<dbReference type="InterPro" id="IPR046350">
    <property type="entry name" value="Cystatin_sf"/>
</dbReference>
<comment type="similarity">
    <text evidence="2">Belongs to the cystatin family.</text>
</comment>
<dbReference type="FunFam" id="3.10.450.10:FF:000001">
    <property type="entry name" value="Cystatin-A"/>
    <property type="match status" value="1"/>
</dbReference>
<dbReference type="GeneID" id="113581239"/>
<evidence type="ECO:0000313" key="10">
    <source>
        <dbReference type="Ensembl" id="ENSEEEP00000041797.1"/>
    </source>
</evidence>
<evidence type="ECO:0000259" key="9">
    <source>
        <dbReference type="SMART" id="SM00043"/>
    </source>
</evidence>
<dbReference type="GO" id="GO:0071220">
    <property type="term" value="P:cellular response to bacterial lipoprotein"/>
    <property type="evidence" value="ECO:0007669"/>
    <property type="project" value="UniProtKB-ARBA"/>
</dbReference>
<name>A0A4W4GT72_ELEEL</name>
<dbReference type="OMA" id="PCNGGET"/>
<evidence type="ECO:0000256" key="3">
    <source>
        <dbReference type="ARBA" id="ARBA00022490"/>
    </source>
</evidence>
<dbReference type="GO" id="GO:0005829">
    <property type="term" value="C:cytosol"/>
    <property type="evidence" value="ECO:0007669"/>
    <property type="project" value="TreeGrafter"/>
</dbReference>
<dbReference type="RefSeq" id="XP_026872043.1">
    <property type="nucleotide sequence ID" value="XM_027016242.2"/>
</dbReference>
<evidence type="ECO:0000256" key="6">
    <source>
        <dbReference type="ARBA" id="ARBA00022859"/>
    </source>
</evidence>
<evidence type="ECO:0000256" key="5">
    <source>
        <dbReference type="ARBA" id="ARBA00022704"/>
    </source>
</evidence>
<protein>
    <recommendedName>
        <fullName evidence="7">Cystatin-B</fullName>
    </recommendedName>
    <alternativeName>
        <fullName evidence="8">Stefin-B</fullName>
    </alternativeName>
</protein>
<dbReference type="Pfam" id="PF00031">
    <property type="entry name" value="Cystatin"/>
    <property type="match status" value="1"/>
</dbReference>
<dbReference type="SUPFAM" id="SSF54403">
    <property type="entry name" value="Cystatin/monellin"/>
    <property type="match status" value="1"/>
</dbReference>
<reference evidence="10" key="4">
    <citation type="submission" date="2025-08" db="UniProtKB">
        <authorList>
            <consortium name="Ensembl"/>
        </authorList>
    </citation>
    <scope>IDENTIFICATION</scope>
</reference>
<reference evidence="11" key="1">
    <citation type="journal article" date="2014" name="Science">
        <title>Nonhuman genetics. Genomic basis for the convergent evolution of electric organs.</title>
        <authorList>
            <person name="Gallant J.R."/>
            <person name="Traeger L.L."/>
            <person name="Volkening J.D."/>
            <person name="Moffett H."/>
            <person name="Chen P.H."/>
            <person name="Novina C.D."/>
            <person name="Phillips G.N.Jr."/>
            <person name="Anand R."/>
            <person name="Wells G.B."/>
            <person name="Pinch M."/>
            <person name="Guth R."/>
            <person name="Unguez G.A."/>
            <person name="Albert J.S."/>
            <person name="Zakon H.H."/>
            <person name="Samanta M.P."/>
            <person name="Sussman M.R."/>
        </authorList>
    </citation>
    <scope>NUCLEOTIDE SEQUENCE [LARGE SCALE GENOMIC DNA]</scope>
</reference>
<feature type="domain" description="Cystatin" evidence="9">
    <location>
        <begin position="3"/>
        <end position="100"/>
    </location>
</feature>
<gene>
    <name evidence="10" type="primary">cst14a.2</name>
</gene>
<reference evidence="10" key="3">
    <citation type="submission" date="2020-05" db="EMBL/GenBank/DDBJ databases">
        <title>Electrophorus electricus (electric eel) genome, fEleEle1, primary haplotype.</title>
        <authorList>
            <person name="Myers G."/>
            <person name="Meyer A."/>
            <person name="Fedrigo O."/>
            <person name="Formenti G."/>
            <person name="Rhie A."/>
            <person name="Tracey A."/>
            <person name="Sims Y."/>
            <person name="Jarvis E.D."/>
        </authorList>
    </citation>
    <scope>NUCLEOTIDE SEQUENCE [LARGE SCALE GENOMIC DNA]</scope>
</reference>
<dbReference type="PANTHER" id="PTHR11414">
    <property type="entry name" value="CYSTATIN FAMILY MEMBER"/>
    <property type="match status" value="1"/>
</dbReference>
<dbReference type="CTD" id="792225"/>
<dbReference type="KEGG" id="eee:113581239"/>
<evidence type="ECO:0000256" key="8">
    <source>
        <dbReference type="ARBA" id="ARBA00041437"/>
    </source>
</evidence>
<dbReference type="Proteomes" id="UP000314983">
    <property type="component" value="Chromosome 5"/>
</dbReference>
<evidence type="ECO:0000256" key="7">
    <source>
        <dbReference type="ARBA" id="ARBA00040677"/>
    </source>
</evidence>
<dbReference type="Ensembl" id="ENSEEET00000042282.2">
    <property type="protein sequence ID" value="ENSEEEP00000041797.1"/>
    <property type="gene ID" value="ENSEEEG00000019768.2"/>
</dbReference>
<keyword evidence="3" id="KW-0963">Cytoplasm</keyword>
<evidence type="ECO:0000256" key="1">
    <source>
        <dbReference type="ARBA" id="ARBA00004496"/>
    </source>
</evidence>
<dbReference type="Gene3D" id="3.10.450.10">
    <property type="match status" value="1"/>
</dbReference>
<dbReference type="STRING" id="8005.ENSEEEP00000041797"/>
<proteinExistence type="inferred from homology"/>
<dbReference type="AlphaFoldDB" id="A0A4W4GT72"/>
<keyword evidence="5" id="KW-0789">Thiol protease inhibitor</keyword>
<evidence type="ECO:0000313" key="11">
    <source>
        <dbReference type="Proteomes" id="UP000314983"/>
    </source>
</evidence>
<dbReference type="InterPro" id="IPR000010">
    <property type="entry name" value="Cystatin_dom"/>
</dbReference>
<keyword evidence="11" id="KW-1185">Reference proteome</keyword>
<dbReference type="GeneTree" id="ENSGT00940000154826"/>
<reference evidence="10" key="5">
    <citation type="submission" date="2025-09" db="UniProtKB">
        <authorList>
            <consortium name="Ensembl"/>
        </authorList>
    </citation>
    <scope>IDENTIFICATION</scope>
</reference>
<dbReference type="CDD" id="cd00042">
    <property type="entry name" value="CY"/>
    <property type="match status" value="1"/>
</dbReference>
<dbReference type="OrthoDB" id="2429551at2759"/>
<dbReference type="GO" id="GO:0004869">
    <property type="term" value="F:cysteine-type endopeptidase inhibitor activity"/>
    <property type="evidence" value="ECO:0007669"/>
    <property type="project" value="UniProtKB-KW"/>
</dbReference>
<dbReference type="InterPro" id="IPR018073">
    <property type="entry name" value="Prot_inh_cystat_CS"/>
</dbReference>
<reference evidence="11" key="2">
    <citation type="journal article" date="2017" name="Sci. Adv.">
        <title>A tail of two voltages: Proteomic comparison of the three electric organs of the electric eel.</title>
        <authorList>
            <person name="Traeger L.L."/>
            <person name="Sabat G."/>
            <person name="Barrett-Wilt G.A."/>
            <person name="Wells G.B."/>
            <person name="Sussman M.R."/>
        </authorList>
    </citation>
    <scope>NUCLEOTIDE SEQUENCE [LARGE SCALE GENOMIC DNA]</scope>
</reference>